<dbReference type="GO" id="GO:0005643">
    <property type="term" value="C:nuclear pore"/>
    <property type="evidence" value="ECO:0007669"/>
    <property type="project" value="TreeGrafter"/>
</dbReference>
<comment type="subcellular location">
    <subcellularLocation>
        <location evidence="1">Nucleus</location>
    </subcellularLocation>
</comment>
<keyword evidence="2" id="KW-0813">Transport</keyword>
<accession>A0A4Z2D766</accession>
<evidence type="ECO:0000256" key="3">
    <source>
        <dbReference type="ARBA" id="ARBA00023242"/>
    </source>
</evidence>
<dbReference type="Pfam" id="PF11715">
    <property type="entry name" value="Beta-prop_Nup120_160"/>
    <property type="match status" value="2"/>
</dbReference>
<evidence type="ECO:0000259" key="6">
    <source>
        <dbReference type="Pfam" id="PF23347"/>
    </source>
</evidence>
<dbReference type="InterPro" id="IPR021717">
    <property type="entry name" value="Nucleoporin_Nup160"/>
</dbReference>
<evidence type="ECO:0000313" key="9">
    <source>
        <dbReference type="Proteomes" id="UP000311919"/>
    </source>
</evidence>
<dbReference type="InterPro" id="IPR056535">
    <property type="entry name" value="TPR_NUP160_M"/>
</dbReference>
<gene>
    <name evidence="8" type="ORF">EWB00_003866</name>
</gene>
<evidence type="ECO:0000313" key="8">
    <source>
        <dbReference type="EMBL" id="TNN12288.1"/>
    </source>
</evidence>
<dbReference type="Pfam" id="PF23347">
    <property type="entry name" value="TPR_Nup160_C"/>
    <property type="match status" value="1"/>
</dbReference>
<sequence length="1992" mass="224582">MSVAFSELYTLDSLAIGESPIIKINCDTFSRTLQDVSFPDKAGGFTFSDSADALLNRFILWRSHGDLLELQEVSLHHNLTNNVIRISFGGSAIISCQITETTENVLCLICTSHGAAQLVFPHPRVIATSAQHSVIGSRRNIHHTFYQIKGLQPMTIRCGTAFIQSCSGVSVFAYGLSTGSILVAKVPPLSLSVAEVSEVYELCQASMIQKIWCGITPFSGKNDSDSASSPLDIIVLNLGSDEYFLATVCKDHRLRLWDLKHRNSFIVLDLLETLPKTFDLDSFYDPSTLHSMFAPGLCHRLSSYHASEHSITLVVYLSMCLSSSPHSVSFDFTSSEEVNSSYWCWMQLDICKALSRNRECLSVLQVEPLFQSSWGNTLCGNNAELWSHESITNLPPKIKISDVNVLDFIPSQIIQKLPGRTDSYESKKTLKKPLGGVWWIAHQTNAENNDLDSNYFVRWTEIHSSDCDISKRTGTISALPPGVNFLEPVPSWYKHRSYLVPSPAENPIDDLWDETSVDVQLHIFLDQLFHPGYFSWFAITNAFKSVCESYSVLNCDSVFTTSNLHEMRVFIHHTLADKVIPNLDQDGIHTMLKTFYSTAIDYHEHGLQPLGLLRLNATVINTSPGKMLSPREDTIIVIRRWGFSILRHLQDVEILLWNNIPPTIDCIQLPYPDAKMNTQSVVDLTTDCRKILHILQEQPKWPHWKTSLFDRPKSTVNSSPLLLVEQIIEQLDQINECWLPPPITSSVKFRSPFCTGSLSSSHLTAVTCLISLLDNCDIMNESVQSLESLFGVDSNSTYEDMEITNQSWYNNSKSVGERNSLIPTNGQSVDKEITGFIEKYLSNSSVEFLRLSCYASTETRMLFAFALLILIRRNELASNGFIMLYDKNNVDNDADDYYDNVKENEVKGIDINWHINAKNRLVSLIQSLGFLRTLTVIRIKSTPDMDKLSIIRDHLNILGIHDILFPVEQFDPGIRHVTTISRPQVTISQTPGMTIFEQIWCNWDWLKLCSSKSCISCRPSSVSSWLEFNKHALSEFSRLLTPTTDGGQGIVYVLWLLLWCGHSNEVIKLCMLLLPPPTIRVAVQLSGNNKTDKDKELWESQHLENNEDEDSGSDRISWWWEKDFSFVHLCIGLAKLWLGESGLAKKHFIIATNWLYCYTRLFSNSLTELSVHPITSSSSPSTTIPATIIMPLVHQVPKLLIPVLFPKEFSLSKLLCLSRAPVNNSGGLHAHSLSPDEVQIRFLMKLMSIFEVSNYIPEILDLAEFCLNRLAESQNSVKLENRSEQSTRVRSSHRLASVLASLRGIMENDNAEGFLCGSLKQTNFTEDEFGDDDTQSGINARLADLEAALWTRMFKHELALGHYAKAYMILRSNPDVARRRDCLRQLITTVCDRGESSKLISFQYGPMENEFLTILETRARATDVIISDPSSIAAEKSTPSSFGSNPYYDVLYAYHIHRADYRAAASIMFEHSYRLIEDTMLAASRLNGFRSGGARILVGLQRQAACLASAINALYLVPKDNQWLVCIGPVNENVIADDNITETDSDSLDPNDDWAFANPDDLALDHHIHEEHQLLDQGEPHPTESVKRTATSDPSSLQQQIRRDKRILTLRDLLNAYILTRARLRLAQACWEQGMLRAGVFSPDEVIRGLLSVALYDEAVRLCESYNLDPTLIINSISFRCSELAQCTTTNGSFNSVHFSQPTMNKYEFCQKDNVYNIHYSTSLQNQFPVLPGLANNSSPLEYEIDLVQQSLSNLASMNFDKTGNDGYSDNSSIEKSNSSRYNLSELYWRLLETVLTRLDPPRRNEKQQSAFHAPSHGTLHLIACENILTSGPNQLYLPEWLTSRLLSTGCITERAVSLLRLYLKFNRLEIAYRLAMDMLEAALGNGADPSSFGLHSTLPRSVSSSKNVFNKSTIISGTMYLPHSLFFSILNALKQLSLESKTYESMHNNLKLALQSYFVKLQSVCHGLMPSEDLNINRHFERSLLTRQNYA</sequence>
<dbReference type="InterPro" id="IPR059141">
    <property type="entry name" value="Beta-prop_Nup120_160"/>
</dbReference>
<protein>
    <submittedName>
        <fullName evidence="8">Nuclear pore complex protein</fullName>
    </submittedName>
</protein>
<comment type="caution">
    <text evidence="8">The sequence shown here is derived from an EMBL/GenBank/DDBJ whole genome shotgun (WGS) entry which is preliminary data.</text>
</comment>
<reference evidence="8 9" key="1">
    <citation type="submission" date="2019-03" db="EMBL/GenBank/DDBJ databases">
        <title>An improved genome assembly of the fluke Schistosoma japonicum.</title>
        <authorList>
            <person name="Hu W."/>
            <person name="Luo F."/>
            <person name="Yin M."/>
            <person name="Mo X."/>
            <person name="Sun C."/>
            <person name="Wu Q."/>
            <person name="Zhu B."/>
            <person name="Xiang M."/>
            <person name="Wang J."/>
            <person name="Wang Y."/>
            <person name="Zhang T."/>
            <person name="Xu B."/>
            <person name="Zheng H."/>
            <person name="Feng Z."/>
        </authorList>
    </citation>
    <scope>NUCLEOTIDE SEQUENCE [LARGE SCALE GENOMIC DNA]</scope>
    <source>
        <strain evidence="8">HuSjv2</strain>
        <tissue evidence="8">Worms</tissue>
    </source>
</reference>
<keyword evidence="9" id="KW-1185">Reference proteome</keyword>
<feature type="domain" description="NUP160 C-terminal TPR" evidence="6">
    <location>
        <begin position="1610"/>
        <end position="1687"/>
    </location>
</feature>
<evidence type="ECO:0000259" key="7">
    <source>
        <dbReference type="Pfam" id="PF23354"/>
    </source>
</evidence>
<feature type="compositionally biased region" description="Polar residues" evidence="4">
    <location>
        <begin position="1588"/>
        <end position="1600"/>
    </location>
</feature>
<feature type="domain" description="NUP160 middle TPR" evidence="7">
    <location>
        <begin position="1347"/>
        <end position="1516"/>
    </location>
</feature>
<dbReference type="Pfam" id="PF23354">
    <property type="entry name" value="TPR_NUP160_120_M"/>
    <property type="match status" value="1"/>
</dbReference>
<dbReference type="OrthoDB" id="67716at2759"/>
<evidence type="ECO:0000256" key="2">
    <source>
        <dbReference type="ARBA" id="ARBA00022448"/>
    </source>
</evidence>
<feature type="region of interest" description="Disordered" evidence="4">
    <location>
        <begin position="1573"/>
        <end position="1600"/>
    </location>
</feature>
<dbReference type="EMBL" id="SKCS01000241">
    <property type="protein sequence ID" value="TNN12288.1"/>
    <property type="molecule type" value="Genomic_DNA"/>
</dbReference>
<organism evidence="8 9">
    <name type="scientific">Schistosoma japonicum</name>
    <name type="common">Blood fluke</name>
    <dbReference type="NCBI Taxonomy" id="6182"/>
    <lineage>
        <taxon>Eukaryota</taxon>
        <taxon>Metazoa</taxon>
        <taxon>Spiralia</taxon>
        <taxon>Lophotrochozoa</taxon>
        <taxon>Platyhelminthes</taxon>
        <taxon>Trematoda</taxon>
        <taxon>Digenea</taxon>
        <taxon>Strigeidida</taxon>
        <taxon>Schistosomatoidea</taxon>
        <taxon>Schistosomatidae</taxon>
        <taxon>Schistosoma</taxon>
    </lineage>
</organism>
<feature type="domain" description="Nucleoporin Nup120/160 beta-propeller" evidence="5">
    <location>
        <begin position="57"/>
        <end position="323"/>
    </location>
</feature>
<evidence type="ECO:0000256" key="4">
    <source>
        <dbReference type="SAM" id="MobiDB-lite"/>
    </source>
</evidence>
<evidence type="ECO:0000259" key="5">
    <source>
        <dbReference type="Pfam" id="PF11715"/>
    </source>
</evidence>
<dbReference type="STRING" id="6182.A0A4Z2D766"/>
<evidence type="ECO:0000256" key="1">
    <source>
        <dbReference type="ARBA" id="ARBA00004123"/>
    </source>
</evidence>
<proteinExistence type="predicted"/>
<name>A0A4Z2D766_SCHJA</name>
<keyword evidence="3" id="KW-0539">Nucleus</keyword>
<feature type="compositionally biased region" description="Basic and acidic residues" evidence="4">
    <location>
        <begin position="1573"/>
        <end position="1587"/>
    </location>
</feature>
<dbReference type="Proteomes" id="UP000311919">
    <property type="component" value="Unassembled WGS sequence"/>
</dbReference>
<dbReference type="PANTHER" id="PTHR21286">
    <property type="entry name" value="NUCLEAR PORE COMPLEX PROTEIN NUP160"/>
    <property type="match status" value="1"/>
</dbReference>
<feature type="domain" description="Nucleoporin Nup120/160 beta-propeller" evidence="5">
    <location>
        <begin position="512"/>
        <end position="653"/>
    </location>
</feature>
<dbReference type="PANTHER" id="PTHR21286:SF0">
    <property type="entry name" value="NUCLEAR PORE COMPLEX PROTEIN NUP160"/>
    <property type="match status" value="1"/>
</dbReference>
<dbReference type="GO" id="GO:0017056">
    <property type="term" value="F:structural constituent of nuclear pore"/>
    <property type="evidence" value="ECO:0007669"/>
    <property type="project" value="TreeGrafter"/>
</dbReference>
<dbReference type="InterPro" id="IPR056536">
    <property type="entry name" value="TPR_NUP160_C"/>
</dbReference>